<gene>
    <name evidence="2" type="ORF">EI427_15025</name>
</gene>
<dbReference type="Gene3D" id="2.60.40.10">
    <property type="entry name" value="Immunoglobulins"/>
    <property type="match status" value="1"/>
</dbReference>
<feature type="signal peptide" evidence="1">
    <location>
        <begin position="1"/>
        <end position="20"/>
    </location>
</feature>
<dbReference type="KEGG" id="fll:EI427_15025"/>
<feature type="chain" id="PRO_5018980909" evidence="1">
    <location>
        <begin position="21"/>
        <end position="572"/>
    </location>
</feature>
<sequence length="572" mass="62871">MKRFYLFLLLGILCSLTQLSYGQCSNLVTNFTSDASFTTSTECTINNDLILESNSSDRKIEVNSGGANISVIFNMNNKELSLGGKDSFGNYPSGINLIVDEGDTLTIQGDLYINTNSDLQIDGVLIINGNIKSYDGTFISDFNTNNISIEVGASGMIAVSGSADFGRSSSVNSANIYIGEELDNRSKSGNFSTANVGSDPFGTPSITFQKSSVETSEITIDFFNKEQHMDGVYTEGAESFCSKLLDSLQIDKASGWYGKEIQFLFQGFDRTELDTSNVENVTITSITQLETVIHSVIWKINNADIKAELGKYHRSEKDSLLRSKDMDAEKLSDIYSYFTDSSRTIQVVFVDDNNGHVLDSRHHSNSRMMSVPDVSVNGNSGDLPVALTQFTANATEDNTVLLEWGTASEQNASHFEVQRSVDNKNWETLGQVEAAGNSNVLIYYNFIDESPLPQAYYRLHQVDFDGVAEIFGPIKVNLSNEIGQPFSSKIYPNDIIGDQKVQILVEGLSIGNNLEINVYNKSGHLVLKEASSNLASEAFVKPFDLPSNLPSGMYYVVVKSGKEIARNKIVIR</sequence>
<dbReference type="InterPro" id="IPR026444">
    <property type="entry name" value="Secre_tail"/>
</dbReference>
<reference evidence="2 3" key="1">
    <citation type="submission" date="2018-12" db="EMBL/GenBank/DDBJ databases">
        <title>Flammeovirga pectinis sp. nov., isolated from the gut of the Korean scallop, Patinopecten yessoensis.</title>
        <authorList>
            <person name="Bae J.-W."/>
            <person name="Jeong Y.-S."/>
            <person name="Kang W."/>
        </authorList>
    </citation>
    <scope>NUCLEOTIDE SEQUENCE [LARGE SCALE GENOMIC DNA]</scope>
    <source>
        <strain evidence="2 3">L12M1</strain>
    </source>
</reference>
<dbReference type="InterPro" id="IPR013783">
    <property type="entry name" value="Ig-like_fold"/>
</dbReference>
<evidence type="ECO:0000313" key="2">
    <source>
        <dbReference type="EMBL" id="AZQ63488.1"/>
    </source>
</evidence>
<protein>
    <submittedName>
        <fullName evidence="2">T9SS type A sorting domain-containing protein</fullName>
    </submittedName>
</protein>
<dbReference type="Proteomes" id="UP000267268">
    <property type="component" value="Chromosome 1"/>
</dbReference>
<evidence type="ECO:0000256" key="1">
    <source>
        <dbReference type="SAM" id="SignalP"/>
    </source>
</evidence>
<dbReference type="RefSeq" id="WP_126616118.1">
    <property type="nucleotide sequence ID" value="NZ_CP034562.1"/>
</dbReference>
<organism evidence="2 3">
    <name type="scientific">Flammeovirga pectinis</name>
    <dbReference type="NCBI Taxonomy" id="2494373"/>
    <lineage>
        <taxon>Bacteria</taxon>
        <taxon>Pseudomonadati</taxon>
        <taxon>Bacteroidota</taxon>
        <taxon>Cytophagia</taxon>
        <taxon>Cytophagales</taxon>
        <taxon>Flammeovirgaceae</taxon>
        <taxon>Flammeovirga</taxon>
    </lineage>
</organism>
<accession>A0A3S9P5N4</accession>
<dbReference type="AlphaFoldDB" id="A0A3S9P5N4"/>
<name>A0A3S9P5N4_9BACT</name>
<dbReference type="NCBIfam" id="TIGR04183">
    <property type="entry name" value="Por_Secre_tail"/>
    <property type="match status" value="1"/>
</dbReference>
<dbReference type="EMBL" id="CP034562">
    <property type="protein sequence ID" value="AZQ63488.1"/>
    <property type="molecule type" value="Genomic_DNA"/>
</dbReference>
<dbReference type="OrthoDB" id="973643at2"/>
<keyword evidence="1" id="KW-0732">Signal</keyword>
<keyword evidence="3" id="KW-1185">Reference proteome</keyword>
<evidence type="ECO:0000313" key="3">
    <source>
        <dbReference type="Proteomes" id="UP000267268"/>
    </source>
</evidence>
<proteinExistence type="predicted"/>